<dbReference type="PROSITE" id="PS50053">
    <property type="entry name" value="UBIQUITIN_2"/>
    <property type="match status" value="1"/>
</dbReference>
<dbReference type="Gene3D" id="1.10.8.10">
    <property type="entry name" value="DNA helicase RuvA subunit, C-terminal domain"/>
    <property type="match status" value="1"/>
</dbReference>
<feature type="region of interest" description="Disordered" evidence="4">
    <location>
        <begin position="286"/>
        <end position="356"/>
    </location>
</feature>
<feature type="compositionally biased region" description="Polar residues" evidence="4">
    <location>
        <begin position="306"/>
        <end position="319"/>
    </location>
</feature>
<evidence type="ECO:0000256" key="4">
    <source>
        <dbReference type="SAM" id="MobiDB-lite"/>
    </source>
</evidence>
<dbReference type="CDD" id="cd14399">
    <property type="entry name" value="UBA_PLICs"/>
    <property type="match status" value="1"/>
</dbReference>
<dbReference type="EMBL" id="UZAF01017195">
    <property type="protein sequence ID" value="VDO38989.1"/>
    <property type="molecule type" value="Genomic_DNA"/>
</dbReference>
<dbReference type="SMART" id="SM00165">
    <property type="entry name" value="UBA"/>
    <property type="match status" value="1"/>
</dbReference>
<dbReference type="SMART" id="SM00727">
    <property type="entry name" value="STI1"/>
    <property type="match status" value="4"/>
</dbReference>
<reference evidence="7 8" key="2">
    <citation type="submission" date="2018-11" db="EMBL/GenBank/DDBJ databases">
        <authorList>
            <consortium name="Pathogen Informatics"/>
        </authorList>
    </citation>
    <scope>NUCLEOTIDE SEQUENCE [LARGE SCALE GENOMIC DNA]</scope>
    <source>
        <strain evidence="7 8">MHpl1</strain>
    </source>
</reference>
<dbReference type="InterPro" id="IPR036353">
    <property type="entry name" value="XPC-bd_sf"/>
</dbReference>
<keyword evidence="2" id="KW-0227">DNA damage</keyword>
<dbReference type="FunFam" id="1.10.260.100:FF:000001">
    <property type="entry name" value="Ubiquilin 1"/>
    <property type="match status" value="1"/>
</dbReference>
<evidence type="ECO:0000256" key="3">
    <source>
        <dbReference type="ARBA" id="ARBA00023204"/>
    </source>
</evidence>
<evidence type="ECO:0000256" key="2">
    <source>
        <dbReference type="ARBA" id="ARBA00022763"/>
    </source>
</evidence>
<dbReference type="InterPro" id="IPR015496">
    <property type="entry name" value="Ubiquilin"/>
</dbReference>
<dbReference type="InterPro" id="IPR015940">
    <property type="entry name" value="UBA"/>
</dbReference>
<dbReference type="InterPro" id="IPR009060">
    <property type="entry name" value="UBA-like_sf"/>
</dbReference>
<dbReference type="InterPro" id="IPR006636">
    <property type="entry name" value="STI1_HS-bd"/>
</dbReference>
<dbReference type="SMART" id="SM00213">
    <property type="entry name" value="UBQ"/>
    <property type="match status" value="1"/>
</dbReference>
<protein>
    <submittedName>
        <fullName evidence="9">Ubiquitin-like domain-containing protein</fullName>
    </submittedName>
</protein>
<dbReference type="SUPFAM" id="SSF54236">
    <property type="entry name" value="Ubiquitin-like"/>
    <property type="match status" value="1"/>
</dbReference>
<dbReference type="AlphaFoldDB" id="A0A158QNA3"/>
<dbReference type="GO" id="GO:0003684">
    <property type="term" value="F:damaged DNA binding"/>
    <property type="evidence" value="ECO:0007669"/>
    <property type="project" value="InterPro"/>
</dbReference>
<dbReference type="Proteomes" id="UP000268014">
    <property type="component" value="Unassembled WGS sequence"/>
</dbReference>
<gene>
    <name evidence="7" type="ORF">HPLM_LOCUS10016</name>
</gene>
<dbReference type="GO" id="GO:0031593">
    <property type="term" value="F:polyubiquitin modification-dependent protein binding"/>
    <property type="evidence" value="ECO:0007669"/>
    <property type="project" value="TreeGrafter"/>
</dbReference>
<sequence>MNDGCSRPYCFPGKRGIQIGIGYFFYKGRWEAEKLADNVSKMSDAEDEGVSTISLKVKTTTAAYDVQVRADATISDVKDVLVSKLNNVEKSLLCLIFSGKILKDHEKLETHNIGDGMALHLVVRQGQNRSGHANTTANQTTTNPSSNPSQASGGSTMASNLFGGEIPAGGPQAMAQQMMNNPEMMRQMMDNPIMQNIMGNPEIFRSLLANNPQIQQLIERNPELGHVLNDPDMMRQTMEMIRNPNMFQEMMRNHDLAIRNLQGIPGGEAALQRLYQDVQEPLLNSATSSLAGNPFASLRRGEDTTASRSQRAGQENSEALPNPWGSSGSANAQQNSQSNTAGATGPEGGLASLLGSSGMNSLMEQMMSDPALMQSLMRPEMMDLFRQSISQNPQVVQQIMEQNPLVANNPQLAEQLRAQLPNMMNMMSNPDVLAAMSNPRVLEALRMVQQGMDILRREAPALAGMFGSGFSNVPAANAQRNASSGNNEDPVNALNAMFAGMNTTADPEVLYASQLEQLAGMGFSNRAQNIAALRASFGDLNAAVERLLNSP</sequence>
<evidence type="ECO:0000313" key="8">
    <source>
        <dbReference type="Proteomes" id="UP000268014"/>
    </source>
</evidence>
<feature type="compositionally biased region" description="Low complexity" evidence="4">
    <location>
        <begin position="325"/>
        <end position="356"/>
    </location>
</feature>
<dbReference type="OMA" id="MDNPITQ"/>
<dbReference type="Gene3D" id="1.10.260.100">
    <property type="match status" value="1"/>
</dbReference>
<feature type="compositionally biased region" description="Low complexity" evidence="4">
    <location>
        <begin position="133"/>
        <end position="152"/>
    </location>
</feature>
<dbReference type="GO" id="GO:0005829">
    <property type="term" value="C:cytosol"/>
    <property type="evidence" value="ECO:0007669"/>
    <property type="project" value="TreeGrafter"/>
</dbReference>
<dbReference type="PROSITE" id="PS50030">
    <property type="entry name" value="UBA"/>
    <property type="match status" value="1"/>
</dbReference>
<dbReference type="GO" id="GO:0006289">
    <property type="term" value="P:nucleotide-excision repair"/>
    <property type="evidence" value="ECO:0007669"/>
    <property type="project" value="InterPro"/>
</dbReference>
<dbReference type="InterPro" id="IPR000626">
    <property type="entry name" value="Ubiquitin-like_dom"/>
</dbReference>
<feature type="domain" description="Ubiquitin-like" evidence="6">
    <location>
        <begin position="53"/>
        <end position="128"/>
    </location>
</feature>
<feature type="domain" description="UBA" evidence="5">
    <location>
        <begin position="504"/>
        <end position="550"/>
    </location>
</feature>
<dbReference type="Gene3D" id="3.10.20.90">
    <property type="entry name" value="Phosphatidylinositol 3-kinase Catalytic Subunit, Chain A, domain 1"/>
    <property type="match status" value="1"/>
</dbReference>
<proteinExistence type="predicted"/>
<dbReference type="STRING" id="6290.A0A158QNA3"/>
<evidence type="ECO:0000259" key="6">
    <source>
        <dbReference type="PROSITE" id="PS50053"/>
    </source>
</evidence>
<dbReference type="GO" id="GO:0043161">
    <property type="term" value="P:proteasome-mediated ubiquitin-dependent protein catabolic process"/>
    <property type="evidence" value="ECO:0007669"/>
    <property type="project" value="InterPro"/>
</dbReference>
<dbReference type="WBParaSite" id="HPLM_0001002401-mRNA-1">
    <property type="protein sequence ID" value="HPLM_0001002401-mRNA-1"/>
    <property type="gene ID" value="HPLM_0001002401"/>
</dbReference>
<evidence type="ECO:0000313" key="9">
    <source>
        <dbReference type="WBParaSite" id="HPLM_0001002401-mRNA-1"/>
    </source>
</evidence>
<reference evidence="9" key="1">
    <citation type="submission" date="2016-04" db="UniProtKB">
        <authorList>
            <consortium name="WormBaseParasite"/>
        </authorList>
    </citation>
    <scope>IDENTIFICATION</scope>
</reference>
<evidence type="ECO:0000256" key="1">
    <source>
        <dbReference type="ARBA" id="ARBA00022737"/>
    </source>
</evidence>
<keyword evidence="8" id="KW-1185">Reference proteome</keyword>
<dbReference type="InterPro" id="IPR029071">
    <property type="entry name" value="Ubiquitin-like_domsf"/>
</dbReference>
<dbReference type="PANTHER" id="PTHR10677">
    <property type="entry name" value="UBIQUILIN"/>
    <property type="match status" value="1"/>
</dbReference>
<dbReference type="SUPFAM" id="SSF101238">
    <property type="entry name" value="XPC-binding domain"/>
    <property type="match status" value="1"/>
</dbReference>
<dbReference type="Pfam" id="PF00240">
    <property type="entry name" value="ubiquitin"/>
    <property type="match status" value="1"/>
</dbReference>
<keyword evidence="3" id="KW-0234">DNA repair</keyword>
<dbReference type="PANTHER" id="PTHR10677:SF3">
    <property type="entry name" value="FI07626P-RELATED"/>
    <property type="match status" value="1"/>
</dbReference>
<accession>A0A158QNA3</accession>
<dbReference type="SUPFAM" id="SSF46934">
    <property type="entry name" value="UBA-like"/>
    <property type="match status" value="1"/>
</dbReference>
<evidence type="ECO:0000313" key="7">
    <source>
        <dbReference type="EMBL" id="VDO38989.1"/>
    </source>
</evidence>
<organism evidence="9">
    <name type="scientific">Haemonchus placei</name>
    <name type="common">Barber's pole worm</name>
    <dbReference type="NCBI Taxonomy" id="6290"/>
    <lineage>
        <taxon>Eukaryota</taxon>
        <taxon>Metazoa</taxon>
        <taxon>Ecdysozoa</taxon>
        <taxon>Nematoda</taxon>
        <taxon>Chromadorea</taxon>
        <taxon>Rhabditida</taxon>
        <taxon>Rhabditina</taxon>
        <taxon>Rhabditomorpha</taxon>
        <taxon>Strongyloidea</taxon>
        <taxon>Trichostrongylidae</taxon>
        <taxon>Haemonchus</taxon>
    </lineage>
</organism>
<dbReference type="Pfam" id="PF23195">
    <property type="entry name" value="UBQLN1"/>
    <property type="match status" value="1"/>
</dbReference>
<dbReference type="OrthoDB" id="9450922at2759"/>
<evidence type="ECO:0000259" key="5">
    <source>
        <dbReference type="PROSITE" id="PS50030"/>
    </source>
</evidence>
<name>A0A158QNA3_HAEPC</name>
<feature type="region of interest" description="Disordered" evidence="4">
    <location>
        <begin position="128"/>
        <end position="159"/>
    </location>
</feature>
<dbReference type="Pfam" id="PF00627">
    <property type="entry name" value="UBA"/>
    <property type="match status" value="1"/>
</dbReference>
<keyword evidence="1" id="KW-0677">Repeat</keyword>